<reference evidence="1 2" key="1">
    <citation type="submission" date="2016-08" db="EMBL/GenBank/DDBJ databases">
        <title>Identification and validation of antigenic proteins from Pajaroellobacter abortibovis using de-novo genome sequence assembly and reverse vaccinology.</title>
        <authorList>
            <person name="Welly B.T."/>
            <person name="Miller M.R."/>
            <person name="Stott J.L."/>
            <person name="Blanchard M.T."/>
            <person name="Islas-Trejo A.D."/>
            <person name="O'Rourke S.M."/>
            <person name="Young A.E."/>
            <person name="Medrano J.F."/>
            <person name="Van Eenennaam A.L."/>
        </authorList>
    </citation>
    <scope>NUCLEOTIDE SEQUENCE [LARGE SCALE GENOMIC DNA]</scope>
    <source>
        <strain evidence="1 2">BTF92-0548A/99-0131</strain>
    </source>
</reference>
<evidence type="ECO:0000313" key="2">
    <source>
        <dbReference type="Proteomes" id="UP000185544"/>
    </source>
</evidence>
<gene>
    <name evidence="1" type="ORF">BCY86_00935</name>
</gene>
<keyword evidence="2" id="KW-1185">Reference proteome</keyword>
<proteinExistence type="predicted"/>
<organism evidence="1 2">
    <name type="scientific">Pajaroellobacter abortibovis</name>
    <dbReference type="NCBI Taxonomy" id="1882918"/>
    <lineage>
        <taxon>Bacteria</taxon>
        <taxon>Pseudomonadati</taxon>
        <taxon>Myxococcota</taxon>
        <taxon>Polyangia</taxon>
        <taxon>Polyangiales</taxon>
        <taxon>Polyangiaceae</taxon>
    </lineage>
</organism>
<dbReference type="Proteomes" id="UP000185544">
    <property type="component" value="Chromosome"/>
</dbReference>
<dbReference type="STRING" id="1882918.BCY86_00935"/>
<dbReference type="InterPro" id="IPR011044">
    <property type="entry name" value="Quino_amine_DH_bsu"/>
</dbReference>
<dbReference type="EMBL" id="CP016908">
    <property type="protein sequence ID" value="APR99402.1"/>
    <property type="molecule type" value="Genomic_DNA"/>
</dbReference>
<name>A0A1L6MV65_9BACT</name>
<dbReference type="KEGG" id="pabo:BCY86_00935"/>
<sequence>MLCFFLRMGEISLLTIQGCHFDPTITVLDGFDLELAPSLDEDPTCYDHQVMWVASDFTSSWVGSLTIPPKGIPSASTGISSFFNEEFGQDLSLSFSTNRAFLLSRDRELLFLLNRCGAPVQKMSLHLPSTQSLSSPHDVALSPNEELWVVYYDVPVLAVFNQKGEWSTSIDLSPYSPNGNPHASALWIGEFKGLTKALVLLQNLNRDWKPENPASLLSINVDNKQIEEVIQLKGRNPLHSPVFSQESLWVTQAGNLTLQEEENGGIERIDLVEGTSEMLLSKTELEAIPVNIAISQTCGAAIVMDSTPDWNRTSLITFRLDTGTLVASIAKPLFGPTSHYDLWGIDFNSTGQVLMVGDRQQKDLQYPIHLFHHKGNCVFVEDTSVNLPQKPIAIHTLPPRKTPKSL</sequence>
<dbReference type="AlphaFoldDB" id="A0A1L6MV65"/>
<evidence type="ECO:0000313" key="1">
    <source>
        <dbReference type="EMBL" id="APR99402.1"/>
    </source>
</evidence>
<dbReference type="SUPFAM" id="SSF50969">
    <property type="entry name" value="YVTN repeat-like/Quinoprotein amine dehydrogenase"/>
    <property type="match status" value="1"/>
</dbReference>
<accession>A0A1L6MV65</accession>
<protein>
    <submittedName>
        <fullName evidence="1">Uncharacterized protein</fullName>
    </submittedName>
</protein>
<dbReference type="RefSeq" id="WP_075276050.1">
    <property type="nucleotide sequence ID" value="NZ_CP016908.1"/>
</dbReference>